<dbReference type="InterPro" id="IPR002347">
    <property type="entry name" value="SDR_fam"/>
</dbReference>
<dbReference type="Gene3D" id="3.40.50.720">
    <property type="entry name" value="NAD(P)-binding Rossmann-like Domain"/>
    <property type="match status" value="1"/>
</dbReference>
<keyword evidence="7" id="KW-1185">Reference proteome</keyword>
<feature type="region of interest" description="Disordered" evidence="4">
    <location>
        <begin position="268"/>
        <end position="297"/>
    </location>
</feature>
<accession>A0A6M5YGK5</accession>
<dbReference type="CDD" id="cd05360">
    <property type="entry name" value="SDR_c3"/>
    <property type="match status" value="1"/>
</dbReference>
<dbReference type="Proteomes" id="UP000503447">
    <property type="component" value="Chromosome"/>
</dbReference>
<dbReference type="PRINTS" id="PR00080">
    <property type="entry name" value="SDRFAMILY"/>
</dbReference>
<evidence type="ECO:0000313" key="7">
    <source>
        <dbReference type="Proteomes" id="UP000503447"/>
    </source>
</evidence>
<evidence type="ECO:0000256" key="2">
    <source>
        <dbReference type="ARBA" id="ARBA00023002"/>
    </source>
</evidence>
<dbReference type="InterPro" id="IPR057326">
    <property type="entry name" value="KR_dom"/>
</dbReference>
<dbReference type="PRINTS" id="PR00081">
    <property type="entry name" value="GDHRDH"/>
</dbReference>
<dbReference type="EMBL" id="CP053452">
    <property type="protein sequence ID" value="QJW93157.1"/>
    <property type="molecule type" value="Genomic_DNA"/>
</dbReference>
<dbReference type="PROSITE" id="PS00061">
    <property type="entry name" value="ADH_SHORT"/>
    <property type="match status" value="1"/>
</dbReference>
<sequence>MAESSNGGSRPEVVVVTGASAGVGRAVVREFAKSGAHLALIARGTDGLEGARREVEACGGRALVLPLDVADAGAVDRAAERVERELGPIDVWVNDAMVSVFSPVAQMTADDYRRVTEVTYLGFVHGTLAALRHMLPRDRGTIVQVGSALAYRGIPLQSAYCAAKHAVKGFTESLRCELIHAGSGVKVTMVQLPAVNTPQFDWSKSRMPRRAQPVPPIYEPEVPARAIHYAAHHYRREWNVGLMTDVAITGNAIAPGLGDYYLGKTGYDSQMTAEPEDPNRPDNLHHPLPGDRGAHGRFDARSARASEQWWVTKNRAPLALAGIGLLGLALLAARPRRA</sequence>
<dbReference type="GO" id="GO:0016491">
    <property type="term" value="F:oxidoreductase activity"/>
    <property type="evidence" value="ECO:0007669"/>
    <property type="project" value="UniProtKB-KW"/>
</dbReference>
<dbReference type="GO" id="GO:0016020">
    <property type="term" value="C:membrane"/>
    <property type="evidence" value="ECO:0007669"/>
    <property type="project" value="TreeGrafter"/>
</dbReference>
<feature type="domain" description="Ketoreductase" evidence="5">
    <location>
        <begin position="12"/>
        <end position="188"/>
    </location>
</feature>
<name>A0A6M5YGK5_9BACT</name>
<evidence type="ECO:0000256" key="1">
    <source>
        <dbReference type="ARBA" id="ARBA00006484"/>
    </source>
</evidence>
<comment type="similarity">
    <text evidence="1 3">Belongs to the short-chain dehydrogenases/reductases (SDR) family.</text>
</comment>
<dbReference type="AlphaFoldDB" id="A0A6M5YGK5"/>
<evidence type="ECO:0000259" key="5">
    <source>
        <dbReference type="SMART" id="SM00822"/>
    </source>
</evidence>
<dbReference type="SMART" id="SM00822">
    <property type="entry name" value="PKS_KR"/>
    <property type="match status" value="1"/>
</dbReference>
<evidence type="ECO:0000256" key="3">
    <source>
        <dbReference type="RuleBase" id="RU000363"/>
    </source>
</evidence>
<dbReference type="KEGG" id="ftj:FTUN_0662"/>
<evidence type="ECO:0000256" key="4">
    <source>
        <dbReference type="SAM" id="MobiDB-lite"/>
    </source>
</evidence>
<dbReference type="Pfam" id="PF00106">
    <property type="entry name" value="adh_short"/>
    <property type="match status" value="1"/>
</dbReference>
<organism evidence="6 7">
    <name type="scientific">Frigoriglobus tundricola</name>
    <dbReference type="NCBI Taxonomy" id="2774151"/>
    <lineage>
        <taxon>Bacteria</taxon>
        <taxon>Pseudomonadati</taxon>
        <taxon>Planctomycetota</taxon>
        <taxon>Planctomycetia</taxon>
        <taxon>Gemmatales</taxon>
        <taxon>Gemmataceae</taxon>
        <taxon>Frigoriglobus</taxon>
    </lineage>
</organism>
<dbReference type="PANTHER" id="PTHR44196">
    <property type="entry name" value="DEHYDROGENASE/REDUCTASE SDR FAMILY MEMBER 7B"/>
    <property type="match status" value="1"/>
</dbReference>
<feature type="compositionally biased region" description="Basic and acidic residues" evidence="4">
    <location>
        <begin position="277"/>
        <end position="297"/>
    </location>
</feature>
<dbReference type="InterPro" id="IPR020904">
    <property type="entry name" value="Sc_DH/Rdtase_CS"/>
</dbReference>
<dbReference type="NCBIfam" id="NF005495">
    <property type="entry name" value="PRK07109.1"/>
    <property type="match status" value="1"/>
</dbReference>
<keyword evidence="2" id="KW-0560">Oxidoreductase</keyword>
<protein>
    <submittedName>
        <fullName evidence="6">Oxidoreductase, short-chain dehydrogenase/reductase family</fullName>
    </submittedName>
</protein>
<dbReference type="InterPro" id="IPR036291">
    <property type="entry name" value="NAD(P)-bd_dom_sf"/>
</dbReference>
<evidence type="ECO:0000313" key="6">
    <source>
        <dbReference type="EMBL" id="QJW93157.1"/>
    </source>
</evidence>
<dbReference type="SUPFAM" id="SSF51735">
    <property type="entry name" value="NAD(P)-binding Rossmann-fold domains"/>
    <property type="match status" value="1"/>
</dbReference>
<gene>
    <name evidence="6" type="ORF">FTUN_0662</name>
</gene>
<proteinExistence type="inferred from homology"/>
<dbReference type="PANTHER" id="PTHR44196:SF1">
    <property type="entry name" value="DEHYDROGENASE_REDUCTASE SDR FAMILY MEMBER 7B"/>
    <property type="match status" value="1"/>
</dbReference>
<reference evidence="7" key="1">
    <citation type="submission" date="2020-05" db="EMBL/GenBank/DDBJ databases">
        <title>Frigoriglobus tundricola gen. nov., sp. nov., a psychrotolerant cellulolytic planctomycete of the family Gemmataceae with two divergent copies of 16S rRNA gene.</title>
        <authorList>
            <person name="Kulichevskaya I.S."/>
            <person name="Ivanova A.A."/>
            <person name="Naumoff D.G."/>
            <person name="Beletsky A.V."/>
            <person name="Rijpstra W.I.C."/>
            <person name="Sinninghe Damste J.S."/>
            <person name="Mardanov A.V."/>
            <person name="Ravin N.V."/>
            <person name="Dedysh S.N."/>
        </authorList>
    </citation>
    <scope>NUCLEOTIDE SEQUENCE [LARGE SCALE GENOMIC DNA]</scope>
    <source>
        <strain evidence="7">PL17</strain>
    </source>
</reference>
<dbReference type="RefSeq" id="WP_171469414.1">
    <property type="nucleotide sequence ID" value="NZ_CP053452.2"/>
</dbReference>